<evidence type="ECO:0000256" key="2">
    <source>
        <dbReference type="ARBA" id="ARBA00022679"/>
    </source>
</evidence>
<dbReference type="GO" id="GO:0005737">
    <property type="term" value="C:cytoplasm"/>
    <property type="evidence" value="ECO:0007669"/>
    <property type="project" value="UniProtKB-SubCell"/>
</dbReference>
<dbReference type="Gene3D" id="3.40.50.300">
    <property type="entry name" value="P-loop containing nucleotide triphosphate hydrolases"/>
    <property type="match status" value="1"/>
</dbReference>
<dbReference type="EC" id="2.7.4.25" evidence="8"/>
<evidence type="ECO:0000259" key="9">
    <source>
        <dbReference type="Pfam" id="PF02224"/>
    </source>
</evidence>
<dbReference type="InterPro" id="IPR011994">
    <property type="entry name" value="Cytidylate_kinase_dom"/>
</dbReference>
<dbReference type="GO" id="GO:0006220">
    <property type="term" value="P:pyrimidine nucleotide metabolic process"/>
    <property type="evidence" value="ECO:0007669"/>
    <property type="project" value="UniProtKB-UniRule"/>
</dbReference>
<evidence type="ECO:0000313" key="11">
    <source>
        <dbReference type="Proteomes" id="UP000580856"/>
    </source>
</evidence>
<dbReference type="Pfam" id="PF02224">
    <property type="entry name" value="Cytidylate_kin"/>
    <property type="match status" value="1"/>
</dbReference>
<keyword evidence="8" id="KW-0963">Cytoplasm</keyword>
<dbReference type="AlphaFoldDB" id="A0A846QRZ4"/>
<keyword evidence="11" id="KW-1185">Reference proteome</keyword>
<reference evidence="10 11" key="1">
    <citation type="submission" date="2020-03" db="EMBL/GenBank/DDBJ databases">
        <title>Genomic Encyclopedia of Type Strains, Phase IV (KMG-IV): sequencing the most valuable type-strain genomes for metagenomic binning, comparative biology and taxonomic classification.</title>
        <authorList>
            <person name="Goeker M."/>
        </authorList>
    </citation>
    <scope>NUCLEOTIDE SEQUENCE [LARGE SCALE GENOMIC DNA]</scope>
    <source>
        <strain evidence="10 11">DSM 24233</strain>
    </source>
</reference>
<name>A0A846QRZ4_9BACT</name>
<comment type="caution">
    <text evidence="10">The sequence shown here is derived from an EMBL/GenBank/DDBJ whole genome shotgun (WGS) entry which is preliminary data.</text>
</comment>
<comment type="similarity">
    <text evidence="1 8">Belongs to the cytidylate kinase family. Type 1 subfamily.</text>
</comment>
<evidence type="ECO:0000313" key="10">
    <source>
        <dbReference type="EMBL" id="NJB68195.1"/>
    </source>
</evidence>
<evidence type="ECO:0000256" key="5">
    <source>
        <dbReference type="ARBA" id="ARBA00022840"/>
    </source>
</evidence>
<evidence type="ECO:0000256" key="6">
    <source>
        <dbReference type="ARBA" id="ARBA00047615"/>
    </source>
</evidence>
<dbReference type="RefSeq" id="WP_167941281.1">
    <property type="nucleotide sequence ID" value="NZ_JAATJA010000002.1"/>
</dbReference>
<comment type="catalytic activity">
    <reaction evidence="6 8">
        <text>dCMP + ATP = dCDP + ADP</text>
        <dbReference type="Rhea" id="RHEA:25094"/>
        <dbReference type="ChEBI" id="CHEBI:30616"/>
        <dbReference type="ChEBI" id="CHEBI:57566"/>
        <dbReference type="ChEBI" id="CHEBI:58593"/>
        <dbReference type="ChEBI" id="CHEBI:456216"/>
        <dbReference type="EC" id="2.7.4.25"/>
    </reaction>
</comment>
<dbReference type="Proteomes" id="UP000580856">
    <property type="component" value="Unassembled WGS sequence"/>
</dbReference>
<dbReference type="GO" id="GO:0036431">
    <property type="term" value="F:dCMP kinase activity"/>
    <property type="evidence" value="ECO:0007669"/>
    <property type="project" value="InterPro"/>
</dbReference>
<organism evidence="10 11">
    <name type="scientific">Desulfobaculum xiamenense</name>
    <dbReference type="NCBI Taxonomy" id="995050"/>
    <lineage>
        <taxon>Bacteria</taxon>
        <taxon>Pseudomonadati</taxon>
        <taxon>Thermodesulfobacteriota</taxon>
        <taxon>Desulfovibrionia</taxon>
        <taxon>Desulfovibrionales</taxon>
        <taxon>Desulfovibrionaceae</taxon>
        <taxon>Desulfobaculum</taxon>
    </lineage>
</organism>
<protein>
    <recommendedName>
        <fullName evidence="8">Cytidylate kinase</fullName>
        <shortName evidence="8">CK</shortName>
        <ecNumber evidence="8">2.7.4.25</ecNumber>
    </recommendedName>
    <alternativeName>
        <fullName evidence="8">Cytidine monophosphate kinase</fullName>
        <shortName evidence="8">CMP kinase</shortName>
    </alternativeName>
</protein>
<dbReference type="SUPFAM" id="SSF52540">
    <property type="entry name" value="P-loop containing nucleoside triphosphate hydrolases"/>
    <property type="match status" value="1"/>
</dbReference>
<evidence type="ECO:0000256" key="7">
    <source>
        <dbReference type="ARBA" id="ARBA00048478"/>
    </source>
</evidence>
<evidence type="ECO:0000256" key="1">
    <source>
        <dbReference type="ARBA" id="ARBA00009427"/>
    </source>
</evidence>
<evidence type="ECO:0000256" key="4">
    <source>
        <dbReference type="ARBA" id="ARBA00022777"/>
    </source>
</evidence>
<dbReference type="CDD" id="cd02020">
    <property type="entry name" value="CMPK"/>
    <property type="match status" value="1"/>
</dbReference>
<dbReference type="InterPro" id="IPR027417">
    <property type="entry name" value="P-loop_NTPase"/>
</dbReference>
<feature type="domain" description="Cytidylate kinase" evidence="9">
    <location>
        <begin position="7"/>
        <end position="219"/>
    </location>
</feature>
<dbReference type="NCBIfam" id="TIGR00017">
    <property type="entry name" value="cmk"/>
    <property type="match status" value="1"/>
</dbReference>
<sequence length="222" mass="23941">MPNPLIVTIDGPAGVGKTTLARRTAQALGVAYLDTGAMFRTTALELGPGASDLADSELVARLQSLRFELSGCGEKSVLRVNGRIIGDEIRTEDVGTMASRIATLPLVREFQCTAQQAIGSGTSLVVEGRDMGTVVFPHATCKIFLDATPEVRAERRYHQLRDMGREADLAELAEQIRQRDDRDRNRPVAPLRPADDAVVIDTSSLDIDQVFEAILAAVRAAA</sequence>
<comment type="subcellular location">
    <subcellularLocation>
        <location evidence="8">Cytoplasm</location>
    </subcellularLocation>
</comment>
<evidence type="ECO:0000256" key="3">
    <source>
        <dbReference type="ARBA" id="ARBA00022741"/>
    </source>
</evidence>
<gene>
    <name evidence="8" type="primary">cmk</name>
    <name evidence="10" type="ORF">GGQ74_001868</name>
</gene>
<evidence type="ECO:0000256" key="8">
    <source>
        <dbReference type="HAMAP-Rule" id="MF_00238"/>
    </source>
</evidence>
<proteinExistence type="inferred from homology"/>
<comment type="catalytic activity">
    <reaction evidence="7 8">
        <text>CMP + ATP = CDP + ADP</text>
        <dbReference type="Rhea" id="RHEA:11600"/>
        <dbReference type="ChEBI" id="CHEBI:30616"/>
        <dbReference type="ChEBI" id="CHEBI:58069"/>
        <dbReference type="ChEBI" id="CHEBI:60377"/>
        <dbReference type="ChEBI" id="CHEBI:456216"/>
        <dbReference type="EC" id="2.7.4.25"/>
    </reaction>
</comment>
<feature type="binding site" evidence="8">
    <location>
        <begin position="11"/>
        <end position="19"/>
    </location>
    <ligand>
        <name>ATP</name>
        <dbReference type="ChEBI" id="CHEBI:30616"/>
    </ligand>
</feature>
<keyword evidence="5 8" id="KW-0067">ATP-binding</keyword>
<dbReference type="InterPro" id="IPR003136">
    <property type="entry name" value="Cytidylate_kin"/>
</dbReference>
<keyword evidence="3 8" id="KW-0547">Nucleotide-binding</keyword>
<dbReference type="GO" id="GO:0005524">
    <property type="term" value="F:ATP binding"/>
    <property type="evidence" value="ECO:0007669"/>
    <property type="project" value="UniProtKB-UniRule"/>
</dbReference>
<keyword evidence="2 8" id="KW-0808">Transferase</keyword>
<dbReference type="HAMAP" id="MF_00238">
    <property type="entry name" value="Cytidyl_kinase_type1"/>
    <property type="match status" value="1"/>
</dbReference>
<accession>A0A846QRZ4</accession>
<dbReference type="EMBL" id="JAATJA010000002">
    <property type="protein sequence ID" value="NJB68195.1"/>
    <property type="molecule type" value="Genomic_DNA"/>
</dbReference>
<keyword evidence="4 8" id="KW-0418">Kinase</keyword>